<comment type="caution">
    <text evidence="4">The sequence shown here is derived from an EMBL/GenBank/DDBJ whole genome shotgun (WGS) entry which is preliminary data.</text>
</comment>
<evidence type="ECO:0000259" key="2">
    <source>
        <dbReference type="PROSITE" id="PS50110"/>
    </source>
</evidence>
<feature type="modified residue" description="4-aspartylphosphate" evidence="1">
    <location>
        <position position="55"/>
    </location>
</feature>
<protein>
    <recommendedName>
        <fullName evidence="6">DNA-binding response regulator</fullName>
    </recommendedName>
</protein>
<dbReference type="RefSeq" id="WP_344727676.1">
    <property type="nucleotide sequence ID" value="NZ_BAABBI010000001.1"/>
</dbReference>
<evidence type="ECO:0000259" key="3">
    <source>
        <dbReference type="PROSITE" id="PS50930"/>
    </source>
</evidence>
<proteinExistence type="predicted"/>
<dbReference type="InterPro" id="IPR011006">
    <property type="entry name" value="CheY-like_superfamily"/>
</dbReference>
<dbReference type="PANTHER" id="PTHR37299:SF1">
    <property type="entry name" value="STAGE 0 SPORULATION PROTEIN A HOMOLOG"/>
    <property type="match status" value="1"/>
</dbReference>
<evidence type="ECO:0000256" key="1">
    <source>
        <dbReference type="PROSITE-ProRule" id="PRU00169"/>
    </source>
</evidence>
<dbReference type="Pfam" id="PF04397">
    <property type="entry name" value="LytTR"/>
    <property type="match status" value="1"/>
</dbReference>
<keyword evidence="1" id="KW-0597">Phosphoprotein</keyword>
<dbReference type="SMART" id="SM00448">
    <property type="entry name" value="REC"/>
    <property type="match status" value="1"/>
</dbReference>
<dbReference type="Pfam" id="PF00072">
    <property type="entry name" value="Response_reg"/>
    <property type="match status" value="1"/>
</dbReference>
<dbReference type="PROSITE" id="PS50110">
    <property type="entry name" value="RESPONSE_REGULATORY"/>
    <property type="match status" value="1"/>
</dbReference>
<accession>A0ABP7H427</accession>
<gene>
    <name evidence="4" type="ORF">GCM10022271_09550</name>
</gene>
<dbReference type="Gene3D" id="3.40.50.2300">
    <property type="match status" value="1"/>
</dbReference>
<sequence>MKPLSVFIIEDEPLIASTIETALKKHRYYICGEADNANDALKDIYNLAPDLVLVDIQLEGYKTGIDVAIKLDELDIPYLYLTSQTDPKTILEIKQTQPLGYIAKPFTEAGLISSIEVAWNNYRKISQDYLLFSSNNQTHKVKQSQILYLKAFDNYCYIVTNTNKYLVPKTLKHLEKQINKELFVKTHRSYIVNITKITSLELQHVILTNIKIPLSQANKSKIKQLLKL</sequence>
<evidence type="ECO:0008006" key="6">
    <source>
        <dbReference type="Google" id="ProtNLM"/>
    </source>
</evidence>
<dbReference type="PANTHER" id="PTHR37299">
    <property type="entry name" value="TRANSCRIPTIONAL REGULATOR-RELATED"/>
    <property type="match status" value="1"/>
</dbReference>
<dbReference type="InterPro" id="IPR001789">
    <property type="entry name" value="Sig_transdc_resp-reg_receiver"/>
</dbReference>
<name>A0ABP7H427_9FLAO</name>
<feature type="domain" description="Response regulatory" evidence="2">
    <location>
        <begin position="5"/>
        <end position="119"/>
    </location>
</feature>
<dbReference type="InterPro" id="IPR007492">
    <property type="entry name" value="LytTR_DNA-bd_dom"/>
</dbReference>
<keyword evidence="5" id="KW-1185">Reference proteome</keyword>
<dbReference type="SMART" id="SM00850">
    <property type="entry name" value="LytTR"/>
    <property type="match status" value="1"/>
</dbReference>
<dbReference type="Gene3D" id="2.40.50.1020">
    <property type="entry name" value="LytTr DNA-binding domain"/>
    <property type="match status" value="1"/>
</dbReference>
<dbReference type="PROSITE" id="PS50930">
    <property type="entry name" value="HTH_LYTTR"/>
    <property type="match status" value="1"/>
</dbReference>
<feature type="domain" description="HTH LytTR-type" evidence="3">
    <location>
        <begin position="130"/>
        <end position="228"/>
    </location>
</feature>
<dbReference type="InterPro" id="IPR046947">
    <property type="entry name" value="LytR-like"/>
</dbReference>
<dbReference type="Proteomes" id="UP001501456">
    <property type="component" value="Unassembled WGS sequence"/>
</dbReference>
<dbReference type="SUPFAM" id="SSF52172">
    <property type="entry name" value="CheY-like"/>
    <property type="match status" value="1"/>
</dbReference>
<evidence type="ECO:0000313" key="4">
    <source>
        <dbReference type="EMBL" id="GAA3779407.1"/>
    </source>
</evidence>
<evidence type="ECO:0000313" key="5">
    <source>
        <dbReference type="Proteomes" id="UP001501456"/>
    </source>
</evidence>
<organism evidence="4 5">
    <name type="scientific">Corallibacter vietnamensis</name>
    <dbReference type="NCBI Taxonomy" id="904130"/>
    <lineage>
        <taxon>Bacteria</taxon>
        <taxon>Pseudomonadati</taxon>
        <taxon>Bacteroidota</taxon>
        <taxon>Flavobacteriia</taxon>
        <taxon>Flavobacteriales</taxon>
        <taxon>Flavobacteriaceae</taxon>
        <taxon>Corallibacter</taxon>
    </lineage>
</organism>
<reference evidence="5" key="1">
    <citation type="journal article" date="2019" name="Int. J. Syst. Evol. Microbiol.">
        <title>The Global Catalogue of Microorganisms (GCM) 10K type strain sequencing project: providing services to taxonomists for standard genome sequencing and annotation.</title>
        <authorList>
            <consortium name="The Broad Institute Genomics Platform"/>
            <consortium name="The Broad Institute Genome Sequencing Center for Infectious Disease"/>
            <person name="Wu L."/>
            <person name="Ma J."/>
        </authorList>
    </citation>
    <scope>NUCLEOTIDE SEQUENCE [LARGE SCALE GENOMIC DNA]</scope>
    <source>
        <strain evidence="5">JCM 17525</strain>
    </source>
</reference>
<dbReference type="EMBL" id="BAABBI010000001">
    <property type="protein sequence ID" value="GAA3779407.1"/>
    <property type="molecule type" value="Genomic_DNA"/>
</dbReference>